<proteinExistence type="predicted"/>
<name>A0AAW2VXA1_9LAMI</name>
<reference evidence="2" key="2">
    <citation type="journal article" date="2024" name="Plant">
        <title>Genomic evolution and insights into agronomic trait innovations of Sesamum species.</title>
        <authorList>
            <person name="Miao H."/>
            <person name="Wang L."/>
            <person name="Qu L."/>
            <person name="Liu H."/>
            <person name="Sun Y."/>
            <person name="Le M."/>
            <person name="Wang Q."/>
            <person name="Wei S."/>
            <person name="Zheng Y."/>
            <person name="Lin W."/>
            <person name="Duan Y."/>
            <person name="Cao H."/>
            <person name="Xiong S."/>
            <person name="Wang X."/>
            <person name="Wei L."/>
            <person name="Li C."/>
            <person name="Ma Q."/>
            <person name="Ju M."/>
            <person name="Zhao R."/>
            <person name="Li G."/>
            <person name="Mu C."/>
            <person name="Tian Q."/>
            <person name="Mei H."/>
            <person name="Zhang T."/>
            <person name="Gao T."/>
            <person name="Zhang H."/>
        </authorList>
    </citation>
    <scope>NUCLEOTIDE SEQUENCE</scope>
    <source>
        <strain evidence="2">KEN1</strain>
    </source>
</reference>
<gene>
    <name evidence="2" type="ORF">Slati_2764200</name>
</gene>
<reference evidence="2" key="1">
    <citation type="submission" date="2020-06" db="EMBL/GenBank/DDBJ databases">
        <authorList>
            <person name="Li T."/>
            <person name="Hu X."/>
            <person name="Zhang T."/>
            <person name="Song X."/>
            <person name="Zhang H."/>
            <person name="Dai N."/>
            <person name="Sheng W."/>
            <person name="Hou X."/>
            <person name="Wei L."/>
        </authorList>
    </citation>
    <scope>NUCLEOTIDE SEQUENCE</scope>
    <source>
        <strain evidence="2">KEN1</strain>
        <tissue evidence="2">Leaf</tissue>
    </source>
</reference>
<evidence type="ECO:0000256" key="1">
    <source>
        <dbReference type="SAM" id="MobiDB-lite"/>
    </source>
</evidence>
<feature type="region of interest" description="Disordered" evidence="1">
    <location>
        <begin position="1"/>
        <end position="22"/>
    </location>
</feature>
<dbReference type="AlphaFoldDB" id="A0AAW2VXA1"/>
<organism evidence="2">
    <name type="scientific">Sesamum latifolium</name>
    <dbReference type="NCBI Taxonomy" id="2727402"/>
    <lineage>
        <taxon>Eukaryota</taxon>
        <taxon>Viridiplantae</taxon>
        <taxon>Streptophyta</taxon>
        <taxon>Embryophyta</taxon>
        <taxon>Tracheophyta</taxon>
        <taxon>Spermatophyta</taxon>
        <taxon>Magnoliopsida</taxon>
        <taxon>eudicotyledons</taxon>
        <taxon>Gunneridae</taxon>
        <taxon>Pentapetalae</taxon>
        <taxon>asterids</taxon>
        <taxon>lamiids</taxon>
        <taxon>Lamiales</taxon>
        <taxon>Pedaliaceae</taxon>
        <taxon>Sesamum</taxon>
    </lineage>
</organism>
<protein>
    <submittedName>
        <fullName evidence="2">Uncharacterized protein</fullName>
    </submittedName>
</protein>
<evidence type="ECO:0000313" key="2">
    <source>
        <dbReference type="EMBL" id="KAL0434299.1"/>
    </source>
</evidence>
<comment type="caution">
    <text evidence="2">The sequence shown here is derived from an EMBL/GenBank/DDBJ whole genome shotgun (WGS) entry which is preliminary data.</text>
</comment>
<accession>A0AAW2VXA1</accession>
<sequence>MENPSNPANKQKAVKTSGNTQALQVVTGMPHCDWRRIYSYCLGADTAASQGCSPYSRSTAA</sequence>
<dbReference type="EMBL" id="JACGWN010000009">
    <property type="protein sequence ID" value="KAL0434299.1"/>
    <property type="molecule type" value="Genomic_DNA"/>
</dbReference>